<evidence type="ECO:0000313" key="2">
    <source>
        <dbReference type="EMBL" id="MST32413.1"/>
    </source>
</evidence>
<dbReference type="PANTHER" id="PTHR43861:SF1">
    <property type="entry name" value="TRANS-ACONITATE 2-METHYLTRANSFERASE"/>
    <property type="match status" value="1"/>
</dbReference>
<dbReference type="Gene3D" id="3.40.50.150">
    <property type="entry name" value="Vaccinia Virus protein VP39"/>
    <property type="match status" value="1"/>
</dbReference>
<protein>
    <submittedName>
        <fullName evidence="2">Methyltransferase domain-containing protein</fullName>
    </submittedName>
</protein>
<dbReference type="Proteomes" id="UP000437736">
    <property type="component" value="Unassembled WGS sequence"/>
</dbReference>
<accession>A0ABW9QSE2</accession>
<dbReference type="Pfam" id="PF08241">
    <property type="entry name" value="Methyltransf_11"/>
    <property type="match status" value="1"/>
</dbReference>
<dbReference type="GO" id="GO:0032259">
    <property type="term" value="P:methylation"/>
    <property type="evidence" value="ECO:0007669"/>
    <property type="project" value="UniProtKB-KW"/>
</dbReference>
<dbReference type="CDD" id="cd02440">
    <property type="entry name" value="AdoMet_MTases"/>
    <property type="match status" value="1"/>
</dbReference>
<dbReference type="GO" id="GO:0008168">
    <property type="term" value="F:methyltransferase activity"/>
    <property type="evidence" value="ECO:0007669"/>
    <property type="project" value="UniProtKB-KW"/>
</dbReference>
<keyword evidence="2" id="KW-0489">Methyltransferase</keyword>
<evidence type="ECO:0000313" key="3">
    <source>
        <dbReference type="Proteomes" id="UP000437736"/>
    </source>
</evidence>
<gene>
    <name evidence="2" type="ORF">GHK86_06725</name>
</gene>
<dbReference type="PANTHER" id="PTHR43861">
    <property type="entry name" value="TRANS-ACONITATE 2-METHYLTRANSFERASE-RELATED"/>
    <property type="match status" value="1"/>
</dbReference>
<keyword evidence="3" id="KW-1185">Reference proteome</keyword>
<dbReference type="InterPro" id="IPR013216">
    <property type="entry name" value="Methyltransf_11"/>
</dbReference>
<proteinExistence type="predicted"/>
<dbReference type="InterPro" id="IPR029063">
    <property type="entry name" value="SAM-dependent_MTases_sf"/>
</dbReference>
<dbReference type="EMBL" id="WJHE01000288">
    <property type="protein sequence ID" value="MST32413.1"/>
    <property type="molecule type" value="Genomic_DNA"/>
</dbReference>
<keyword evidence="2" id="KW-0808">Transferase</keyword>
<comment type="caution">
    <text evidence="2">The sequence shown here is derived from an EMBL/GenBank/DDBJ whole genome shotgun (WGS) entry which is preliminary data.</text>
</comment>
<sequence>MPAAGVLRGVGPLRQDDPVPIDTADSWDRYAAAYQEAARWPATVVHYGPDLPTEDDLRLLGDLKAKRVLDLGCGGGQNAVVMARAGATVIGVDLSVEQLAHARELAAEREVRVELRQGDLADLAYLRADSIDLAFAADAFGYVEDLGRVFRQVHRVLKVGAPLVFSLPHPSWYLVGGGTADPLTVRRSYFDRSAVVRSVGDAQLTEYPHHLAELLTGLVRASYRVDQVVEPEPPVGVPRSGLWDEAATRVPRMLIVRARKEGS</sequence>
<evidence type="ECO:0000259" key="1">
    <source>
        <dbReference type="Pfam" id="PF08241"/>
    </source>
</evidence>
<dbReference type="SUPFAM" id="SSF53335">
    <property type="entry name" value="S-adenosyl-L-methionine-dependent methyltransferases"/>
    <property type="match status" value="1"/>
</dbReference>
<reference evidence="2 3" key="1">
    <citation type="submission" date="2019-11" db="EMBL/GenBank/DDBJ databases">
        <title>Acidiferrimicrobium australis gen. nov., sp. nov., an acidophilic and obligately heterotrophic, member of the Actinobacteria that catalyses dissimilatory oxido- reduction of iron isolated from metal-rich acidic water in Chile.</title>
        <authorList>
            <person name="Gonzalez D."/>
            <person name="Huber K."/>
            <person name="Hedrich S."/>
            <person name="Rojas-Villalobos C."/>
            <person name="Quatrini R."/>
            <person name="Dinamarca M.A."/>
            <person name="Schwarz A."/>
            <person name="Canales C."/>
            <person name="Nancucheo I."/>
        </authorList>
    </citation>
    <scope>NUCLEOTIDE SEQUENCE [LARGE SCALE GENOMIC DNA]</scope>
    <source>
        <strain evidence="2 3">USS-CCA1</strain>
    </source>
</reference>
<name>A0ABW9QSE2_9ACTN</name>
<feature type="domain" description="Methyltransferase type 11" evidence="1">
    <location>
        <begin position="69"/>
        <end position="165"/>
    </location>
</feature>
<organism evidence="2 3">
    <name type="scientific">Acidiferrimicrobium australe</name>
    <dbReference type="NCBI Taxonomy" id="2664430"/>
    <lineage>
        <taxon>Bacteria</taxon>
        <taxon>Bacillati</taxon>
        <taxon>Actinomycetota</taxon>
        <taxon>Acidimicrobiia</taxon>
        <taxon>Acidimicrobiales</taxon>
        <taxon>Acidimicrobiaceae</taxon>
        <taxon>Acidiferrimicrobium</taxon>
    </lineage>
</organism>